<accession>A0A4R1YLI2</accession>
<sequence>MKGYVADIEKLTEKNEDFRHVLYTGTHLQLVLMALKPGQDIGTETHATHDQFFRIEKGKGAIVIDGVTHKVKDGDCVIVPAGAVHNLTNTGDKPLHLYTLYGPPEHMDRLVQQKKAEAEASHETFDGVATE</sequence>
<keyword evidence="3" id="KW-1185">Reference proteome</keyword>
<dbReference type="RefSeq" id="WP_132696357.1">
    <property type="nucleotide sequence ID" value="NZ_SLVM01000027.1"/>
</dbReference>
<dbReference type="CDD" id="cd02223">
    <property type="entry name" value="cupin_Bh2720-like"/>
    <property type="match status" value="1"/>
</dbReference>
<dbReference type="SUPFAM" id="SSF51182">
    <property type="entry name" value="RmlC-like cupins"/>
    <property type="match status" value="1"/>
</dbReference>
<comment type="caution">
    <text evidence="2">The sequence shown here is derived from an EMBL/GenBank/DDBJ whole genome shotgun (WGS) entry which is preliminary data.</text>
</comment>
<name>A0A4R1YLI2_9RHOB</name>
<dbReference type="InterPro" id="IPR014710">
    <property type="entry name" value="RmlC-like_jellyroll"/>
</dbReference>
<gene>
    <name evidence="2" type="ORF">EV216_12727</name>
</gene>
<dbReference type="Pfam" id="PF07883">
    <property type="entry name" value="Cupin_2"/>
    <property type="match status" value="1"/>
</dbReference>
<evidence type="ECO:0000259" key="1">
    <source>
        <dbReference type="Pfam" id="PF07883"/>
    </source>
</evidence>
<dbReference type="OrthoDB" id="9811153at2"/>
<evidence type="ECO:0000313" key="2">
    <source>
        <dbReference type="EMBL" id="TCM78086.1"/>
    </source>
</evidence>
<organism evidence="2 3">
    <name type="scientific">Rhodovulum steppense</name>
    <dbReference type="NCBI Taxonomy" id="540251"/>
    <lineage>
        <taxon>Bacteria</taxon>
        <taxon>Pseudomonadati</taxon>
        <taxon>Pseudomonadota</taxon>
        <taxon>Alphaproteobacteria</taxon>
        <taxon>Rhodobacterales</taxon>
        <taxon>Paracoccaceae</taxon>
        <taxon>Rhodovulum</taxon>
    </lineage>
</organism>
<dbReference type="GO" id="GO:0016853">
    <property type="term" value="F:isomerase activity"/>
    <property type="evidence" value="ECO:0007669"/>
    <property type="project" value="UniProtKB-KW"/>
</dbReference>
<reference evidence="2 3" key="1">
    <citation type="submission" date="2019-03" db="EMBL/GenBank/DDBJ databases">
        <title>Genomic Encyclopedia of Type Strains, Phase IV (KMG-IV): sequencing the most valuable type-strain genomes for metagenomic binning, comparative biology and taxonomic classification.</title>
        <authorList>
            <person name="Goeker M."/>
        </authorList>
    </citation>
    <scope>NUCLEOTIDE SEQUENCE [LARGE SCALE GENOMIC DNA]</scope>
    <source>
        <strain evidence="2 3">DSM 21153</strain>
    </source>
</reference>
<dbReference type="EMBL" id="SLVM01000027">
    <property type="protein sequence ID" value="TCM78086.1"/>
    <property type="molecule type" value="Genomic_DNA"/>
</dbReference>
<evidence type="ECO:0000313" key="3">
    <source>
        <dbReference type="Proteomes" id="UP000295277"/>
    </source>
</evidence>
<dbReference type="PANTHER" id="PTHR43346:SF1">
    <property type="entry name" value="QUERCETIN 2,3-DIOXYGENASE-RELATED"/>
    <property type="match status" value="1"/>
</dbReference>
<keyword evidence="2" id="KW-0413">Isomerase</keyword>
<dbReference type="InterPro" id="IPR011051">
    <property type="entry name" value="RmlC_Cupin_sf"/>
</dbReference>
<proteinExistence type="predicted"/>
<feature type="domain" description="Cupin type-2" evidence="1">
    <location>
        <begin position="32"/>
        <end position="100"/>
    </location>
</feature>
<dbReference type="Proteomes" id="UP000295277">
    <property type="component" value="Unassembled WGS sequence"/>
</dbReference>
<protein>
    <submittedName>
        <fullName evidence="2">Mannose-6-phosphate isomerase-like protein (Cupin superfamily)</fullName>
    </submittedName>
</protein>
<dbReference type="AlphaFoldDB" id="A0A4R1YLI2"/>
<dbReference type="InterPro" id="IPR013096">
    <property type="entry name" value="Cupin_2"/>
</dbReference>
<dbReference type="PANTHER" id="PTHR43346">
    <property type="entry name" value="LIGAND BINDING DOMAIN PROTEIN, PUTATIVE (AFU_ORTHOLOGUE AFUA_6G14370)-RELATED"/>
    <property type="match status" value="1"/>
</dbReference>
<dbReference type="InterPro" id="IPR052538">
    <property type="entry name" value="Flavonoid_dioxygenase-like"/>
</dbReference>
<dbReference type="Gene3D" id="2.60.120.10">
    <property type="entry name" value="Jelly Rolls"/>
    <property type="match status" value="1"/>
</dbReference>